<dbReference type="OrthoDB" id="5325922at2"/>
<sequence length="253" mass="26850">MIKMRKKLGLSIVLMGVLMSSANAACDSIFCIGGNVGVGGIYTDFGGNSRADGSFKGGYGAFELDLLIIRRLQVGLGFKGGSGSMGIYGSDLANNFDASLLGDKAGAFVSGSFKIGFNVASLESPLYINFISNMDGYIGAFGHGLGFYGAELQGRKSFGGRTSLLYSFGGGAAHAIYAFTQDQDNKMESGYGYSLFGSLGVDIGLTRNLGFYIKTIVRYYDIPANDAMQINNQVVSFPHTNAWATMLETGLRF</sequence>
<dbReference type="Proteomes" id="UP000029878">
    <property type="component" value="Unassembled WGS sequence"/>
</dbReference>
<reference evidence="2 3" key="1">
    <citation type="journal article" date="2014" name="Genome Announc.">
        <title>Draft genome sequences of eight enterohepatic helicobacter species isolated from both laboratory and wild rodents.</title>
        <authorList>
            <person name="Sheh A."/>
            <person name="Shen Z."/>
            <person name="Fox J.G."/>
        </authorList>
    </citation>
    <scope>NUCLEOTIDE SEQUENCE [LARGE SCALE GENOMIC DNA]</scope>
    <source>
        <strain evidence="2 3">ATCC 700114</strain>
    </source>
</reference>
<feature type="signal peptide" evidence="1">
    <location>
        <begin position="1"/>
        <end position="24"/>
    </location>
</feature>
<name>A0A4U8S4L1_9HELI</name>
<feature type="chain" id="PRO_5020585623" description="Outer membrane beta-barrel protein" evidence="1">
    <location>
        <begin position="25"/>
        <end position="253"/>
    </location>
</feature>
<organism evidence="2 3">
    <name type="scientific">Helicobacter trogontum</name>
    <dbReference type="NCBI Taxonomy" id="50960"/>
    <lineage>
        <taxon>Bacteria</taxon>
        <taxon>Pseudomonadati</taxon>
        <taxon>Campylobacterota</taxon>
        <taxon>Epsilonproteobacteria</taxon>
        <taxon>Campylobacterales</taxon>
        <taxon>Helicobacteraceae</taxon>
        <taxon>Helicobacter</taxon>
    </lineage>
</organism>
<keyword evidence="1" id="KW-0732">Signal</keyword>
<evidence type="ECO:0000256" key="1">
    <source>
        <dbReference type="SAM" id="SignalP"/>
    </source>
</evidence>
<dbReference type="AlphaFoldDB" id="A0A4U8S4L1"/>
<evidence type="ECO:0008006" key="4">
    <source>
        <dbReference type="Google" id="ProtNLM"/>
    </source>
</evidence>
<comment type="caution">
    <text evidence="2">The sequence shown here is derived from an EMBL/GenBank/DDBJ whole genome shotgun (WGS) entry which is preliminary data.</text>
</comment>
<evidence type="ECO:0000313" key="2">
    <source>
        <dbReference type="EMBL" id="TLD80711.1"/>
    </source>
</evidence>
<proteinExistence type="predicted"/>
<dbReference type="RefSeq" id="WP_034346568.1">
    <property type="nucleotide sequence ID" value="NZ_FZNG01000023.1"/>
</dbReference>
<protein>
    <recommendedName>
        <fullName evidence="4">Outer membrane beta-barrel protein</fullName>
    </recommendedName>
</protein>
<dbReference type="EMBL" id="JRPL02000029">
    <property type="protein sequence ID" value="TLD80711.1"/>
    <property type="molecule type" value="Genomic_DNA"/>
</dbReference>
<evidence type="ECO:0000313" key="3">
    <source>
        <dbReference type="Proteomes" id="UP000029878"/>
    </source>
</evidence>
<accession>A0A4U8S4L1</accession>
<gene>
    <name evidence="2" type="ORF">LS81_009175</name>
</gene>